<keyword evidence="3" id="KW-1185">Reference proteome</keyword>
<sequence length="93" mass="10155">MRCDPIAFLQTFQEHIRHIHLKDWREEPGGGRFVELGRGNVGIDFAAVQHQLGRSGYRGWVVVETDKPTGSAAASAAASFEHLAGCTRVHTAA</sequence>
<feature type="domain" description="Xylose isomerase-like TIM barrel" evidence="1">
    <location>
        <begin position="11"/>
        <end position="83"/>
    </location>
</feature>
<evidence type="ECO:0000259" key="1">
    <source>
        <dbReference type="Pfam" id="PF01261"/>
    </source>
</evidence>
<dbReference type="AlphaFoldDB" id="I0ID59"/>
<protein>
    <recommendedName>
        <fullName evidence="1">Xylose isomerase-like TIM barrel domain-containing protein</fullName>
    </recommendedName>
</protein>
<dbReference type="EMBL" id="AP012338">
    <property type="protein sequence ID" value="BAM03197.1"/>
    <property type="molecule type" value="Genomic_DNA"/>
</dbReference>
<evidence type="ECO:0000313" key="3">
    <source>
        <dbReference type="Proteomes" id="UP000007881"/>
    </source>
</evidence>
<accession>I0ID59</accession>
<dbReference type="Proteomes" id="UP000007881">
    <property type="component" value="Chromosome"/>
</dbReference>
<gene>
    <name evidence="2" type="ordered locus">PSMK_10380</name>
</gene>
<dbReference type="STRING" id="1142394.PSMK_10380"/>
<reference evidence="2 3" key="1">
    <citation type="submission" date="2012-02" db="EMBL/GenBank/DDBJ databases">
        <title>Complete genome sequence of Phycisphaera mikurensis NBRC 102666.</title>
        <authorList>
            <person name="Ankai A."/>
            <person name="Hosoyama A."/>
            <person name="Terui Y."/>
            <person name="Sekine M."/>
            <person name="Fukai R."/>
            <person name="Kato Y."/>
            <person name="Nakamura S."/>
            <person name="Yamada-Narita S."/>
            <person name="Kawakoshi A."/>
            <person name="Fukunaga Y."/>
            <person name="Yamazaki S."/>
            <person name="Fujita N."/>
        </authorList>
    </citation>
    <scope>NUCLEOTIDE SEQUENCE [LARGE SCALE GENOMIC DNA]</scope>
    <source>
        <strain evidence="3">NBRC 102666 / KCTC 22515 / FYK2301M01</strain>
    </source>
</reference>
<dbReference type="eggNOG" id="COG1082">
    <property type="taxonomic scope" value="Bacteria"/>
</dbReference>
<proteinExistence type="predicted"/>
<dbReference type="Gene3D" id="3.20.20.150">
    <property type="entry name" value="Divalent-metal-dependent TIM barrel enzymes"/>
    <property type="match status" value="1"/>
</dbReference>
<dbReference type="Pfam" id="PF01261">
    <property type="entry name" value="AP_endonuc_2"/>
    <property type="match status" value="1"/>
</dbReference>
<dbReference type="InterPro" id="IPR036237">
    <property type="entry name" value="Xyl_isomerase-like_sf"/>
</dbReference>
<dbReference type="InterPro" id="IPR013022">
    <property type="entry name" value="Xyl_isomerase-like_TIM-brl"/>
</dbReference>
<dbReference type="OrthoDB" id="9779184at2"/>
<name>I0ID59_PHYMF</name>
<dbReference type="RefSeq" id="WP_014436416.1">
    <property type="nucleotide sequence ID" value="NC_017080.1"/>
</dbReference>
<dbReference type="KEGG" id="phm:PSMK_10380"/>
<organism evidence="2 3">
    <name type="scientific">Phycisphaera mikurensis (strain NBRC 102666 / KCTC 22515 / FYK2301M01)</name>
    <dbReference type="NCBI Taxonomy" id="1142394"/>
    <lineage>
        <taxon>Bacteria</taxon>
        <taxon>Pseudomonadati</taxon>
        <taxon>Planctomycetota</taxon>
        <taxon>Phycisphaerae</taxon>
        <taxon>Phycisphaerales</taxon>
        <taxon>Phycisphaeraceae</taxon>
        <taxon>Phycisphaera</taxon>
    </lineage>
</organism>
<dbReference type="SUPFAM" id="SSF51658">
    <property type="entry name" value="Xylose isomerase-like"/>
    <property type="match status" value="1"/>
</dbReference>
<evidence type="ECO:0000313" key="2">
    <source>
        <dbReference type="EMBL" id="BAM03197.1"/>
    </source>
</evidence>
<dbReference type="HOGENOM" id="CLU_2397081_0_0_0"/>